<dbReference type="Pfam" id="PF03134">
    <property type="entry name" value="TB2_DP1_HVA22"/>
    <property type="match status" value="1"/>
</dbReference>
<keyword evidence="9" id="KW-1185">Reference proteome</keyword>
<feature type="region of interest" description="Disordered" evidence="7">
    <location>
        <begin position="278"/>
        <end position="364"/>
    </location>
</feature>
<comment type="similarity">
    <text evidence="2 6">Belongs to the DP1 family.</text>
</comment>
<feature type="transmembrane region" description="Helical" evidence="6">
    <location>
        <begin position="46"/>
        <end position="68"/>
    </location>
</feature>
<keyword evidence="3 6" id="KW-0812">Transmembrane</keyword>
<sequence>MLIGFLAALGCHICCFLYPAYASYKALSYHPETSPEAMQQVERWLMYWAVVGTWTAVEAVVGWTFTWLPFYNLIKTAVFLYLSLPQSEGSSYIYQRHLAPLFEEHEADIDAFLASLRGRATTALAGGVGWAWEKAKQQLNITIPDQTEPQTQGQGYQVHNEFPTTSSQPPTLQDPASGAVRQLYGFAARYAGRYLPIAVSTLQAAAASATARQQAQPTSFRAEQVAESMSMPIPIPTPSPRTTPAQSLRSRTYIHAQAQQQQSLGVSSGHMTTAAVPPVHSRAVSTPSAQSSSESLSSTDGREQRRSFGEMSYEQINRDEVGEMPVAGHSTPAASQGNRPGMEKRRSSWFGWAGTSTPEREKTD</sequence>
<dbReference type="GO" id="GO:0016020">
    <property type="term" value="C:membrane"/>
    <property type="evidence" value="ECO:0007669"/>
    <property type="project" value="UniProtKB-SubCell"/>
</dbReference>
<comment type="caution">
    <text evidence="8">The sequence shown here is derived from an EMBL/GenBank/DDBJ whole genome shotgun (WGS) entry which is preliminary data.</text>
</comment>
<organism evidence="8 9">
    <name type="scientific">Naematelia encephala</name>
    <dbReference type="NCBI Taxonomy" id="71784"/>
    <lineage>
        <taxon>Eukaryota</taxon>
        <taxon>Fungi</taxon>
        <taxon>Dikarya</taxon>
        <taxon>Basidiomycota</taxon>
        <taxon>Agaricomycotina</taxon>
        <taxon>Tremellomycetes</taxon>
        <taxon>Tremellales</taxon>
        <taxon>Naemateliaceae</taxon>
        <taxon>Naematelia</taxon>
    </lineage>
</organism>
<proteinExistence type="inferred from homology"/>
<protein>
    <recommendedName>
        <fullName evidence="6">Protein YOP1</fullName>
    </recommendedName>
</protein>
<keyword evidence="4 6" id="KW-1133">Transmembrane helix</keyword>
<dbReference type="PANTHER" id="PTHR12300">
    <property type="entry name" value="HVA22-LIKE PROTEINS"/>
    <property type="match status" value="1"/>
</dbReference>
<dbReference type="Proteomes" id="UP000193986">
    <property type="component" value="Unassembled WGS sequence"/>
</dbReference>
<evidence type="ECO:0000313" key="9">
    <source>
        <dbReference type="Proteomes" id="UP000193986"/>
    </source>
</evidence>
<dbReference type="InParanoid" id="A0A1Y2BJG7"/>
<dbReference type="EMBL" id="MCFC01000002">
    <property type="protein sequence ID" value="ORY34913.1"/>
    <property type="molecule type" value="Genomic_DNA"/>
</dbReference>
<gene>
    <name evidence="8" type="ORF">BCR39DRAFT_515582</name>
</gene>
<evidence type="ECO:0000313" key="8">
    <source>
        <dbReference type="EMBL" id="ORY34913.1"/>
    </source>
</evidence>
<comment type="subcellular location">
    <subcellularLocation>
        <location evidence="1 6">Membrane</location>
        <topology evidence="1 6">Multi-pass membrane protein</topology>
    </subcellularLocation>
</comment>
<evidence type="ECO:0000256" key="7">
    <source>
        <dbReference type="SAM" id="MobiDB-lite"/>
    </source>
</evidence>
<dbReference type="AlphaFoldDB" id="A0A1Y2BJG7"/>
<keyword evidence="5 6" id="KW-0472">Membrane</keyword>
<dbReference type="PANTHER" id="PTHR12300:SF161">
    <property type="entry name" value="RECEPTOR EXPRESSION-ENHANCING PROTEIN"/>
    <property type="match status" value="1"/>
</dbReference>
<dbReference type="OrthoDB" id="434647at2759"/>
<reference evidence="8 9" key="1">
    <citation type="submission" date="2016-07" db="EMBL/GenBank/DDBJ databases">
        <title>Pervasive Adenine N6-methylation of Active Genes in Fungi.</title>
        <authorList>
            <consortium name="DOE Joint Genome Institute"/>
            <person name="Mondo S.J."/>
            <person name="Dannebaum R.O."/>
            <person name="Kuo R.C."/>
            <person name="Labutti K."/>
            <person name="Haridas S."/>
            <person name="Kuo A."/>
            <person name="Salamov A."/>
            <person name="Ahrendt S.R."/>
            <person name="Lipzen A."/>
            <person name="Sullivan W."/>
            <person name="Andreopoulos W.B."/>
            <person name="Clum A."/>
            <person name="Lindquist E."/>
            <person name="Daum C."/>
            <person name="Ramamoorthy G.K."/>
            <person name="Gryganskyi A."/>
            <person name="Culley D."/>
            <person name="Magnuson J.K."/>
            <person name="James T.Y."/>
            <person name="O'Malley M.A."/>
            <person name="Stajich J.E."/>
            <person name="Spatafora J.W."/>
            <person name="Visel A."/>
            <person name="Grigoriev I.V."/>
        </authorList>
    </citation>
    <scope>NUCLEOTIDE SEQUENCE [LARGE SCALE GENOMIC DNA]</scope>
    <source>
        <strain evidence="8 9">68-887.2</strain>
    </source>
</reference>
<evidence type="ECO:0000256" key="5">
    <source>
        <dbReference type="ARBA" id="ARBA00023136"/>
    </source>
</evidence>
<evidence type="ECO:0000256" key="4">
    <source>
        <dbReference type="ARBA" id="ARBA00022989"/>
    </source>
</evidence>
<accession>A0A1Y2BJG7</accession>
<evidence type="ECO:0000256" key="3">
    <source>
        <dbReference type="ARBA" id="ARBA00022692"/>
    </source>
</evidence>
<feature type="compositionally biased region" description="Low complexity" evidence="7">
    <location>
        <begin position="281"/>
        <end position="298"/>
    </location>
</feature>
<dbReference type="InterPro" id="IPR004345">
    <property type="entry name" value="TB2_DP1_HVA22"/>
</dbReference>
<evidence type="ECO:0000256" key="6">
    <source>
        <dbReference type="RuleBase" id="RU362006"/>
    </source>
</evidence>
<feature type="region of interest" description="Disordered" evidence="7">
    <location>
        <begin position="231"/>
        <end position="250"/>
    </location>
</feature>
<comment type="caution">
    <text evidence="6">Lacks conserved residue(s) required for the propagation of feature annotation.</text>
</comment>
<evidence type="ECO:0000256" key="2">
    <source>
        <dbReference type="ARBA" id="ARBA00008573"/>
    </source>
</evidence>
<name>A0A1Y2BJG7_9TREE</name>
<evidence type="ECO:0000256" key="1">
    <source>
        <dbReference type="ARBA" id="ARBA00004141"/>
    </source>
</evidence>
<dbReference type="STRING" id="71784.A0A1Y2BJG7"/>